<name>A0A182WAP8_9DIPT</name>
<evidence type="ECO:0000313" key="3">
    <source>
        <dbReference type="Proteomes" id="UP000075920"/>
    </source>
</evidence>
<organism evidence="2 3">
    <name type="scientific">Anopheles minimus</name>
    <dbReference type="NCBI Taxonomy" id="112268"/>
    <lineage>
        <taxon>Eukaryota</taxon>
        <taxon>Metazoa</taxon>
        <taxon>Ecdysozoa</taxon>
        <taxon>Arthropoda</taxon>
        <taxon>Hexapoda</taxon>
        <taxon>Insecta</taxon>
        <taxon>Pterygota</taxon>
        <taxon>Neoptera</taxon>
        <taxon>Endopterygota</taxon>
        <taxon>Diptera</taxon>
        <taxon>Nematocera</taxon>
        <taxon>Culicoidea</taxon>
        <taxon>Culicidae</taxon>
        <taxon>Anophelinae</taxon>
        <taxon>Anopheles</taxon>
    </lineage>
</organism>
<sequence>MVVATYGVWSLILYMSVMSLGSFDIAIPRSNARTTNVPFSLHRSRAATFGWFCKVSGISVK</sequence>
<evidence type="ECO:0000256" key="1">
    <source>
        <dbReference type="SAM" id="Phobius"/>
    </source>
</evidence>
<dbReference type="VEuPathDB" id="VectorBase:AMIN007426"/>
<evidence type="ECO:0000313" key="2">
    <source>
        <dbReference type="EnsemblMetazoa" id="AMIN007426-PA"/>
    </source>
</evidence>
<proteinExistence type="predicted"/>
<keyword evidence="1" id="KW-1133">Transmembrane helix</keyword>
<keyword evidence="1" id="KW-0472">Membrane</keyword>
<keyword evidence="3" id="KW-1185">Reference proteome</keyword>
<reference evidence="3" key="1">
    <citation type="submission" date="2013-03" db="EMBL/GenBank/DDBJ databases">
        <title>The Genome Sequence of Anopheles minimus MINIMUS1.</title>
        <authorList>
            <consortium name="The Broad Institute Genomics Platform"/>
            <person name="Neafsey D.E."/>
            <person name="Walton C."/>
            <person name="Walker B."/>
            <person name="Young S.K."/>
            <person name="Zeng Q."/>
            <person name="Gargeya S."/>
            <person name="Fitzgerald M."/>
            <person name="Haas B."/>
            <person name="Abouelleil A."/>
            <person name="Allen A.W."/>
            <person name="Alvarado L."/>
            <person name="Arachchi H.M."/>
            <person name="Berlin A.M."/>
            <person name="Chapman S.B."/>
            <person name="Gainer-Dewar J."/>
            <person name="Goldberg J."/>
            <person name="Griggs A."/>
            <person name="Gujja S."/>
            <person name="Hansen M."/>
            <person name="Howarth C."/>
            <person name="Imamovic A."/>
            <person name="Ireland A."/>
            <person name="Larimer J."/>
            <person name="McCowan C."/>
            <person name="Murphy C."/>
            <person name="Pearson M."/>
            <person name="Poon T.W."/>
            <person name="Priest M."/>
            <person name="Roberts A."/>
            <person name="Saif S."/>
            <person name="Shea T."/>
            <person name="Sisk P."/>
            <person name="Sykes S."/>
            <person name="Wortman J."/>
            <person name="Nusbaum C."/>
            <person name="Birren B."/>
        </authorList>
    </citation>
    <scope>NUCLEOTIDE SEQUENCE [LARGE SCALE GENOMIC DNA]</scope>
    <source>
        <strain evidence="3">MINIMUS1</strain>
    </source>
</reference>
<dbReference type="AlphaFoldDB" id="A0A182WAP8"/>
<protein>
    <submittedName>
        <fullName evidence="2">Uncharacterized protein</fullName>
    </submittedName>
</protein>
<dbReference type="EnsemblMetazoa" id="AMIN007426-RA">
    <property type="protein sequence ID" value="AMIN007426-PA"/>
    <property type="gene ID" value="AMIN007426"/>
</dbReference>
<dbReference type="Proteomes" id="UP000075920">
    <property type="component" value="Unassembled WGS sequence"/>
</dbReference>
<accession>A0A182WAP8</accession>
<feature type="transmembrane region" description="Helical" evidence="1">
    <location>
        <begin position="6"/>
        <end position="27"/>
    </location>
</feature>
<reference evidence="2" key="2">
    <citation type="submission" date="2020-05" db="UniProtKB">
        <authorList>
            <consortium name="EnsemblMetazoa"/>
        </authorList>
    </citation>
    <scope>IDENTIFICATION</scope>
    <source>
        <strain evidence="2">MINIMUS1</strain>
    </source>
</reference>
<keyword evidence="1" id="KW-0812">Transmembrane</keyword>